<organism evidence="5 6">
    <name type="scientific">Tagetes erecta</name>
    <name type="common">African marigold</name>
    <dbReference type="NCBI Taxonomy" id="13708"/>
    <lineage>
        <taxon>Eukaryota</taxon>
        <taxon>Viridiplantae</taxon>
        <taxon>Streptophyta</taxon>
        <taxon>Embryophyta</taxon>
        <taxon>Tracheophyta</taxon>
        <taxon>Spermatophyta</taxon>
        <taxon>Magnoliopsida</taxon>
        <taxon>eudicotyledons</taxon>
        <taxon>Gunneridae</taxon>
        <taxon>Pentapetalae</taxon>
        <taxon>asterids</taxon>
        <taxon>campanulids</taxon>
        <taxon>Asterales</taxon>
        <taxon>Asteraceae</taxon>
        <taxon>Asteroideae</taxon>
        <taxon>Heliantheae alliance</taxon>
        <taxon>Tageteae</taxon>
        <taxon>Tagetes</taxon>
    </lineage>
</organism>
<dbReference type="GO" id="GO:0003677">
    <property type="term" value="F:DNA binding"/>
    <property type="evidence" value="ECO:0007669"/>
    <property type="project" value="InterPro"/>
</dbReference>
<dbReference type="SMART" id="SM01075">
    <property type="entry name" value="CDT1"/>
    <property type="match status" value="1"/>
</dbReference>
<dbReference type="PANTHER" id="PTHR28637:SF1">
    <property type="entry name" value="DNA REPLICATION FACTOR CDT1"/>
    <property type="match status" value="1"/>
</dbReference>
<dbReference type="PANTHER" id="PTHR28637">
    <property type="entry name" value="DNA REPLICATION FACTOR CDT1"/>
    <property type="match status" value="1"/>
</dbReference>
<keyword evidence="6" id="KW-1185">Reference proteome</keyword>
<name>A0AAD8L9F8_TARER</name>
<evidence type="ECO:0000259" key="4">
    <source>
        <dbReference type="SMART" id="SM01075"/>
    </source>
</evidence>
<evidence type="ECO:0000313" key="5">
    <source>
        <dbReference type="EMBL" id="KAK1437317.1"/>
    </source>
</evidence>
<evidence type="ECO:0000313" key="6">
    <source>
        <dbReference type="Proteomes" id="UP001229421"/>
    </source>
</evidence>
<dbReference type="SUPFAM" id="SSF46785">
    <property type="entry name" value="Winged helix' DNA-binding domain"/>
    <property type="match status" value="1"/>
</dbReference>
<comment type="similarity">
    <text evidence="1">Belongs to the Cdt1 family.</text>
</comment>
<proteinExistence type="inferred from homology"/>
<dbReference type="EMBL" id="JAUHHV010000001">
    <property type="protein sequence ID" value="KAK1437317.1"/>
    <property type="molecule type" value="Genomic_DNA"/>
</dbReference>
<dbReference type="InterPro" id="IPR038090">
    <property type="entry name" value="Cdt1_C_WH_dom_sf"/>
</dbReference>
<dbReference type="InterPro" id="IPR032054">
    <property type="entry name" value="Cdt1_C"/>
</dbReference>
<dbReference type="AlphaFoldDB" id="A0AAD8L9F8"/>
<dbReference type="Pfam" id="PF16679">
    <property type="entry name" value="CDT1_C"/>
    <property type="match status" value="1"/>
</dbReference>
<dbReference type="CDD" id="cd08767">
    <property type="entry name" value="Cdt1_c"/>
    <property type="match status" value="1"/>
</dbReference>
<dbReference type="Proteomes" id="UP001229421">
    <property type="component" value="Unassembled WGS sequence"/>
</dbReference>
<evidence type="ECO:0000256" key="1">
    <source>
        <dbReference type="ARBA" id="ARBA00008356"/>
    </source>
</evidence>
<dbReference type="InterPro" id="IPR036390">
    <property type="entry name" value="WH_DNA-bd_sf"/>
</dbReference>
<dbReference type="GO" id="GO:0005634">
    <property type="term" value="C:nucleus"/>
    <property type="evidence" value="ECO:0007669"/>
    <property type="project" value="TreeGrafter"/>
</dbReference>
<feature type="domain" description="CDT1 Geminin-binding" evidence="4">
    <location>
        <begin position="108"/>
        <end position="240"/>
    </location>
</feature>
<feature type="region of interest" description="Disordered" evidence="3">
    <location>
        <begin position="228"/>
        <end position="251"/>
    </location>
</feature>
<dbReference type="CDD" id="cd08674">
    <property type="entry name" value="Cdt1_m"/>
    <property type="match status" value="1"/>
</dbReference>
<feature type="compositionally biased region" description="Basic and acidic residues" evidence="3">
    <location>
        <begin position="69"/>
        <end position="79"/>
    </location>
</feature>
<gene>
    <name evidence="5" type="ORF">QVD17_03108</name>
</gene>
<dbReference type="GO" id="GO:0070182">
    <property type="term" value="F:DNA polymerase binding"/>
    <property type="evidence" value="ECO:0007669"/>
    <property type="project" value="TreeGrafter"/>
</dbReference>
<dbReference type="Gene3D" id="1.10.10.1420">
    <property type="entry name" value="DNA replication factor Cdt1, C-terminal WH domain"/>
    <property type="match status" value="1"/>
</dbReference>
<feature type="compositionally biased region" description="Low complexity" evidence="3">
    <location>
        <begin position="1"/>
        <end position="20"/>
    </location>
</feature>
<dbReference type="GO" id="GO:0000278">
    <property type="term" value="P:mitotic cell cycle"/>
    <property type="evidence" value="ECO:0007669"/>
    <property type="project" value="TreeGrafter"/>
</dbReference>
<dbReference type="GO" id="GO:0030174">
    <property type="term" value="P:regulation of DNA-templated DNA replication initiation"/>
    <property type="evidence" value="ECO:0007669"/>
    <property type="project" value="InterPro"/>
</dbReference>
<feature type="region of interest" description="Disordered" evidence="3">
    <location>
        <begin position="347"/>
        <end position="371"/>
    </location>
</feature>
<accession>A0AAD8L9F8</accession>
<protein>
    <recommendedName>
        <fullName evidence="4">CDT1 Geminin-binding domain-containing protein</fullName>
    </recommendedName>
</protein>
<evidence type="ECO:0000256" key="2">
    <source>
        <dbReference type="ARBA" id="ARBA00023306"/>
    </source>
</evidence>
<dbReference type="InterPro" id="IPR014939">
    <property type="entry name" value="CDT1_Gemini-bd-like"/>
</dbReference>
<dbReference type="InterPro" id="IPR045173">
    <property type="entry name" value="Cdt1"/>
</dbReference>
<keyword evidence="2" id="KW-0131">Cell cycle</keyword>
<sequence>MESAGASSSPFKSSKVLRSSFNKQHSSGKAIETPDLNQLSSKTPEKPPQPSRRVLTRRQSLRSVNQVREAARQLQKSDQKPSASSDLLTSSDASIEIPIAKTNAPKSLPEKYEILNKFFGSLGSSIRLLRLKGSMSTFTNISRQVQILTDRSFAYAHLAQLKFILPEAIEIKKILVRDDRTSCMKPDLNVTLNFSIVQNDANLTSDSAYLLLTKMFRSRLVSFLKSNPQGDEVPEDELPEPFNRSPRRSTSSIVIQKPDVNSVQDTTCSAYEEQPIAASLIPQSFKRRFSKQIPTPNAKTVEKQLIPLTSATSETEVDHDSTKGDCLPNVLSPLKWSAKLPETPIKDATPIKSVSTPFNATPAQSTRPPVRCLMTPDEESIMSPSKLTRRASGKRSITFDTPVKNKTLPEKRVSTDVNNDDDDDDLADILSHDLLASIKERELKVLEENKPEISQAKWRKQMISRLPKLFDTLLFYFQSSKRTVMTKVELVNMIISNQLEVVDPREVDEQLRLLQELAPEWVYEKTASSGDLLFCVNKISSPELIRSRILEANLEN</sequence>
<feature type="compositionally biased region" description="Polar residues" evidence="3">
    <location>
        <begin position="352"/>
        <end position="367"/>
    </location>
</feature>
<dbReference type="Pfam" id="PF08839">
    <property type="entry name" value="CDT1"/>
    <property type="match status" value="1"/>
</dbReference>
<dbReference type="GO" id="GO:0000076">
    <property type="term" value="P:DNA replication checkpoint signaling"/>
    <property type="evidence" value="ECO:0007669"/>
    <property type="project" value="TreeGrafter"/>
</dbReference>
<evidence type="ECO:0000256" key="3">
    <source>
        <dbReference type="SAM" id="MobiDB-lite"/>
    </source>
</evidence>
<comment type="caution">
    <text evidence="5">The sequence shown here is derived from an EMBL/GenBank/DDBJ whole genome shotgun (WGS) entry which is preliminary data.</text>
</comment>
<reference evidence="5" key="1">
    <citation type="journal article" date="2023" name="bioRxiv">
        <title>Improved chromosome-level genome assembly for marigold (Tagetes erecta).</title>
        <authorList>
            <person name="Jiang F."/>
            <person name="Yuan L."/>
            <person name="Wang S."/>
            <person name="Wang H."/>
            <person name="Xu D."/>
            <person name="Wang A."/>
            <person name="Fan W."/>
        </authorList>
    </citation>
    <scope>NUCLEOTIDE SEQUENCE</scope>
    <source>
        <strain evidence="5">WSJ</strain>
        <tissue evidence="5">Leaf</tissue>
    </source>
</reference>
<feature type="region of interest" description="Disordered" evidence="3">
    <location>
        <begin position="1"/>
        <end position="88"/>
    </location>
</feature>
<dbReference type="GO" id="GO:0071163">
    <property type="term" value="P:DNA replication preinitiation complex assembly"/>
    <property type="evidence" value="ECO:0007669"/>
    <property type="project" value="InterPro"/>
</dbReference>